<gene>
    <name evidence="5" type="ORF">SAMN05443144_12156</name>
</gene>
<dbReference type="InterPro" id="IPR011048">
    <property type="entry name" value="Haem_d1_sf"/>
</dbReference>
<dbReference type="GO" id="GO:0006006">
    <property type="term" value="P:glucose metabolic process"/>
    <property type="evidence" value="ECO:0007669"/>
    <property type="project" value="UniProtKB-KW"/>
</dbReference>
<dbReference type="InterPro" id="IPR019405">
    <property type="entry name" value="Lactonase_7-beta_prop"/>
</dbReference>
<dbReference type="GO" id="GO:0005829">
    <property type="term" value="C:cytosol"/>
    <property type="evidence" value="ECO:0007669"/>
    <property type="project" value="TreeGrafter"/>
</dbReference>
<dbReference type="EMBL" id="FQUS01000021">
    <property type="protein sequence ID" value="SHG20610.1"/>
    <property type="molecule type" value="Genomic_DNA"/>
</dbReference>
<feature type="signal peptide" evidence="4">
    <location>
        <begin position="1"/>
        <end position="20"/>
    </location>
</feature>
<keyword evidence="2" id="KW-0119">Carbohydrate metabolism</keyword>
<evidence type="ECO:0000256" key="1">
    <source>
        <dbReference type="ARBA" id="ARBA00005564"/>
    </source>
</evidence>
<evidence type="ECO:0000256" key="4">
    <source>
        <dbReference type="SAM" id="SignalP"/>
    </source>
</evidence>
<dbReference type="InterPro" id="IPR050282">
    <property type="entry name" value="Cycloisomerase_2"/>
</dbReference>
<name>A0A1M5HXM0_9BACT</name>
<dbReference type="AlphaFoldDB" id="A0A1M5HXM0"/>
<dbReference type="PANTHER" id="PTHR30344:SF1">
    <property type="entry name" value="6-PHOSPHOGLUCONOLACTONASE"/>
    <property type="match status" value="1"/>
</dbReference>
<comment type="similarity">
    <text evidence="1">Belongs to the cycloisomerase 2 family.</text>
</comment>
<organism evidence="5 6">
    <name type="scientific">Fodinibius roseus</name>
    <dbReference type="NCBI Taxonomy" id="1194090"/>
    <lineage>
        <taxon>Bacteria</taxon>
        <taxon>Pseudomonadati</taxon>
        <taxon>Balneolota</taxon>
        <taxon>Balneolia</taxon>
        <taxon>Balneolales</taxon>
        <taxon>Balneolaceae</taxon>
        <taxon>Fodinibius</taxon>
    </lineage>
</organism>
<dbReference type="SUPFAM" id="SSF51004">
    <property type="entry name" value="C-terminal (heme d1) domain of cytochrome cd1-nitrite reductase"/>
    <property type="match status" value="1"/>
</dbReference>
<evidence type="ECO:0000256" key="3">
    <source>
        <dbReference type="SAM" id="MobiDB-lite"/>
    </source>
</evidence>
<dbReference type="InterPro" id="IPR015943">
    <property type="entry name" value="WD40/YVTN_repeat-like_dom_sf"/>
</dbReference>
<dbReference type="Proteomes" id="UP000184041">
    <property type="component" value="Unassembled WGS sequence"/>
</dbReference>
<dbReference type="PROSITE" id="PS51257">
    <property type="entry name" value="PROKAR_LIPOPROTEIN"/>
    <property type="match status" value="1"/>
</dbReference>
<dbReference type="Gene3D" id="2.130.10.10">
    <property type="entry name" value="YVTN repeat-like/Quinoprotein amine dehydrogenase"/>
    <property type="match status" value="1"/>
</dbReference>
<feature type="chain" id="PRO_5012906274" evidence="4">
    <location>
        <begin position="21"/>
        <end position="401"/>
    </location>
</feature>
<dbReference type="FunFam" id="2.130.10.10:FF:000306">
    <property type="entry name" value="3-carboxymuconate cyclase"/>
    <property type="match status" value="1"/>
</dbReference>
<accession>A0A1M5HXM0</accession>
<protein>
    <submittedName>
        <fullName evidence="5">6-phosphogluconolactonase</fullName>
    </submittedName>
</protein>
<feature type="region of interest" description="Disordered" evidence="3">
    <location>
        <begin position="226"/>
        <end position="245"/>
    </location>
</feature>
<dbReference type="RefSeq" id="WP_211483215.1">
    <property type="nucleotide sequence ID" value="NZ_FQUS01000021.1"/>
</dbReference>
<reference evidence="5 6" key="1">
    <citation type="submission" date="2016-11" db="EMBL/GenBank/DDBJ databases">
        <authorList>
            <person name="Jaros S."/>
            <person name="Januszkiewicz K."/>
            <person name="Wedrychowicz H."/>
        </authorList>
    </citation>
    <scope>NUCLEOTIDE SEQUENCE [LARGE SCALE GENOMIC DNA]</scope>
    <source>
        <strain evidence="5 6">DSM 21986</strain>
    </source>
</reference>
<keyword evidence="4" id="KW-0732">Signal</keyword>
<dbReference type="PANTHER" id="PTHR30344">
    <property type="entry name" value="6-PHOSPHOGLUCONOLACTONASE-RELATED"/>
    <property type="match status" value="1"/>
</dbReference>
<dbReference type="GO" id="GO:0017057">
    <property type="term" value="F:6-phosphogluconolactonase activity"/>
    <property type="evidence" value="ECO:0007669"/>
    <property type="project" value="TreeGrafter"/>
</dbReference>
<proteinExistence type="inferred from homology"/>
<keyword evidence="2" id="KW-0313">Glucose metabolism</keyword>
<evidence type="ECO:0000313" key="5">
    <source>
        <dbReference type="EMBL" id="SHG20610.1"/>
    </source>
</evidence>
<evidence type="ECO:0000313" key="6">
    <source>
        <dbReference type="Proteomes" id="UP000184041"/>
    </source>
</evidence>
<evidence type="ECO:0000256" key="2">
    <source>
        <dbReference type="ARBA" id="ARBA00022526"/>
    </source>
</evidence>
<sequence>MKKRKIAVLFSVIIVAVGLAGCSESEEKEMEQDHQQQEQASKEILYVGTFAGRGGEGLYVYEFERETGGLDQLQTVSDREAPDFQALHPEGTYLYSVSDEAFAEDSDHGTISAYRIDRETGRLSLINEQSAEGRGPAHVSVDPKGRFAYVSNYSGGNLSVFAINPEDGSLSQAVDVVQHEGSSVNEERQNAPHVHSAIPSADGRFLYVSDLGTDRIMIYKVDQNSGELSPAEVPHAESTPGSGPRHFTFHPDNNYAYSAEELSSTVAVFQADSSTGALTQIQRISMLPEAYDEAGNSAADIHTSPDGRFLYASNRGHDSLVIYEIDQDSGKLSLVGHEPTRGGHPRNFMIDRRGTYVLVANMDDDNIVVFERDKETGELNYTGQQIEVPMPVCLTQHIIEK</sequence>
<dbReference type="Pfam" id="PF10282">
    <property type="entry name" value="Lactonase"/>
    <property type="match status" value="1"/>
</dbReference>
<dbReference type="STRING" id="1194090.SAMN05443144_12156"/>
<keyword evidence="6" id="KW-1185">Reference proteome</keyword>